<proteinExistence type="predicted"/>
<reference evidence="1 2" key="1">
    <citation type="journal article" date="2023" name="Life. Sci Alliance">
        <title>Evolutionary insights into 3D genome organization and epigenetic landscape of Vigna mungo.</title>
        <authorList>
            <person name="Junaid A."/>
            <person name="Singh B."/>
            <person name="Bhatia S."/>
        </authorList>
    </citation>
    <scope>NUCLEOTIDE SEQUENCE [LARGE SCALE GENOMIC DNA]</scope>
    <source>
        <strain evidence="1">Urdbean</strain>
    </source>
</reference>
<dbReference type="EMBL" id="CP144696">
    <property type="protein sequence ID" value="WVZ11636.1"/>
    <property type="molecule type" value="Genomic_DNA"/>
</dbReference>
<protein>
    <recommendedName>
        <fullName evidence="3">Reverse transcriptase Ty1/copia-type domain-containing protein</fullName>
    </recommendedName>
</protein>
<sequence>MRNGDYICGEALSELKTEIRNLAVLVDSENLANFDEAVRHPKWRITMKVEIDTIEKSQTWELTSLLKGMKKIGYKGDWAWLVDKRYAQQFGVDYNEVYAPVAKWDTIRSIIALAAQKN</sequence>
<evidence type="ECO:0008006" key="3">
    <source>
        <dbReference type="Google" id="ProtNLM"/>
    </source>
</evidence>
<accession>A0AAQ3NKM9</accession>
<keyword evidence="2" id="KW-1185">Reference proteome</keyword>
<evidence type="ECO:0000313" key="2">
    <source>
        <dbReference type="Proteomes" id="UP001374535"/>
    </source>
</evidence>
<gene>
    <name evidence="1" type="ORF">V8G54_016166</name>
</gene>
<dbReference type="Proteomes" id="UP001374535">
    <property type="component" value="Chromosome 5"/>
</dbReference>
<name>A0AAQ3NKM9_VIGMU</name>
<evidence type="ECO:0000313" key="1">
    <source>
        <dbReference type="EMBL" id="WVZ11636.1"/>
    </source>
</evidence>
<dbReference type="AlphaFoldDB" id="A0AAQ3NKM9"/>
<organism evidence="1 2">
    <name type="scientific">Vigna mungo</name>
    <name type="common">Black gram</name>
    <name type="synonym">Phaseolus mungo</name>
    <dbReference type="NCBI Taxonomy" id="3915"/>
    <lineage>
        <taxon>Eukaryota</taxon>
        <taxon>Viridiplantae</taxon>
        <taxon>Streptophyta</taxon>
        <taxon>Embryophyta</taxon>
        <taxon>Tracheophyta</taxon>
        <taxon>Spermatophyta</taxon>
        <taxon>Magnoliopsida</taxon>
        <taxon>eudicotyledons</taxon>
        <taxon>Gunneridae</taxon>
        <taxon>Pentapetalae</taxon>
        <taxon>rosids</taxon>
        <taxon>fabids</taxon>
        <taxon>Fabales</taxon>
        <taxon>Fabaceae</taxon>
        <taxon>Papilionoideae</taxon>
        <taxon>50 kb inversion clade</taxon>
        <taxon>NPAAA clade</taxon>
        <taxon>indigoferoid/millettioid clade</taxon>
        <taxon>Phaseoleae</taxon>
        <taxon>Vigna</taxon>
    </lineage>
</organism>